<evidence type="ECO:0000259" key="2">
    <source>
        <dbReference type="PROSITE" id="PS50892"/>
    </source>
</evidence>
<dbReference type="CDD" id="cd15873">
    <property type="entry name" value="R-SNARE_STXBP5_6"/>
    <property type="match status" value="1"/>
</dbReference>
<dbReference type="AlphaFoldDB" id="A0A813N1J9"/>
<dbReference type="Gene3D" id="1.20.5.110">
    <property type="match status" value="1"/>
</dbReference>
<evidence type="ECO:0000256" key="1">
    <source>
        <dbReference type="PROSITE-ProRule" id="PRU00290"/>
    </source>
</evidence>
<sequence>MPEAPKQNFFAKLFASNAMIDSDQLFGEAAGKAPAGVIKKEDVNVNMNQLRGNTDSASSAIHDTRMKLLERGQKLNEIDIASKEMADRAEEFSSLSRKVMLKQKEKAEWSWPFTSKKQ</sequence>
<name>A0A813N1J9_9BILA</name>
<evidence type="ECO:0000313" key="4">
    <source>
        <dbReference type="Proteomes" id="UP000663860"/>
    </source>
</evidence>
<protein>
    <recommendedName>
        <fullName evidence="2">V-SNARE coiled-coil homology domain-containing protein</fullName>
    </recommendedName>
</protein>
<feature type="domain" description="V-SNARE coiled-coil homology" evidence="2">
    <location>
        <begin position="46"/>
        <end position="106"/>
    </location>
</feature>
<evidence type="ECO:0000313" key="3">
    <source>
        <dbReference type="EMBL" id="CAF0733285.1"/>
    </source>
</evidence>
<dbReference type="SUPFAM" id="SSF58038">
    <property type="entry name" value="SNARE fusion complex"/>
    <property type="match status" value="1"/>
</dbReference>
<dbReference type="PROSITE" id="PS50892">
    <property type="entry name" value="V_SNARE"/>
    <property type="match status" value="1"/>
</dbReference>
<reference evidence="3" key="1">
    <citation type="submission" date="2021-02" db="EMBL/GenBank/DDBJ databases">
        <authorList>
            <person name="Nowell W R."/>
        </authorList>
    </citation>
    <scope>NUCLEOTIDE SEQUENCE</scope>
</reference>
<gene>
    <name evidence="3" type="ORF">IZO911_LOCUS3028</name>
</gene>
<keyword evidence="1" id="KW-0175">Coiled coil</keyword>
<comment type="caution">
    <text evidence="3">The sequence shown here is derived from an EMBL/GenBank/DDBJ whole genome shotgun (WGS) entry which is preliminary data.</text>
</comment>
<organism evidence="3 4">
    <name type="scientific">Adineta steineri</name>
    <dbReference type="NCBI Taxonomy" id="433720"/>
    <lineage>
        <taxon>Eukaryota</taxon>
        <taxon>Metazoa</taxon>
        <taxon>Spiralia</taxon>
        <taxon>Gnathifera</taxon>
        <taxon>Rotifera</taxon>
        <taxon>Eurotatoria</taxon>
        <taxon>Bdelloidea</taxon>
        <taxon>Adinetida</taxon>
        <taxon>Adinetidae</taxon>
        <taxon>Adineta</taxon>
    </lineage>
</organism>
<accession>A0A813N1J9</accession>
<dbReference type="InterPro" id="IPR042855">
    <property type="entry name" value="V_SNARE_CC"/>
</dbReference>
<dbReference type="Proteomes" id="UP000663860">
    <property type="component" value="Unassembled WGS sequence"/>
</dbReference>
<proteinExistence type="predicted"/>
<dbReference type="EMBL" id="CAJNOE010000015">
    <property type="protein sequence ID" value="CAF0733285.1"/>
    <property type="molecule type" value="Genomic_DNA"/>
</dbReference>